<keyword evidence="2" id="KW-1185">Reference proteome</keyword>
<organism evidence="1 2">
    <name type="scientific">Crocosphaera chwakensis CCY0110</name>
    <dbReference type="NCBI Taxonomy" id="391612"/>
    <lineage>
        <taxon>Bacteria</taxon>
        <taxon>Bacillati</taxon>
        <taxon>Cyanobacteriota</taxon>
        <taxon>Cyanophyceae</taxon>
        <taxon>Oscillatoriophycideae</taxon>
        <taxon>Chroococcales</taxon>
        <taxon>Aphanothecaceae</taxon>
        <taxon>Crocosphaera</taxon>
        <taxon>Crocosphaera chwakensis</taxon>
    </lineage>
</organism>
<accession>A3IHQ3</accession>
<evidence type="ECO:0000313" key="2">
    <source>
        <dbReference type="Proteomes" id="UP000003781"/>
    </source>
</evidence>
<dbReference type="AlphaFoldDB" id="A3IHQ3"/>
<protein>
    <submittedName>
        <fullName evidence="1">Uncharacterized protein</fullName>
    </submittedName>
</protein>
<proteinExistence type="predicted"/>
<reference evidence="1 2" key="1">
    <citation type="submission" date="2007-03" db="EMBL/GenBank/DDBJ databases">
        <authorList>
            <person name="Stal L."/>
            <person name="Ferriera S."/>
            <person name="Johnson J."/>
            <person name="Kravitz S."/>
            <person name="Beeson K."/>
            <person name="Sutton G."/>
            <person name="Rogers Y.-H."/>
            <person name="Friedman R."/>
            <person name="Frazier M."/>
            <person name="Venter J.C."/>
        </authorList>
    </citation>
    <scope>NUCLEOTIDE SEQUENCE [LARGE SCALE GENOMIC DNA]</scope>
    <source>
        <strain evidence="1 2">CCY0110</strain>
    </source>
</reference>
<comment type="caution">
    <text evidence="1">The sequence shown here is derived from an EMBL/GenBank/DDBJ whole genome shotgun (WGS) entry which is preliminary data.</text>
</comment>
<gene>
    <name evidence="1" type="ORF">CY0110_16107</name>
</gene>
<evidence type="ECO:0000313" key="1">
    <source>
        <dbReference type="EMBL" id="EAZ93335.1"/>
    </source>
</evidence>
<name>A3IHQ3_9CHRO</name>
<sequence>MGNRLKLEILTAKNISFTNSNYYRRTGRTKIKSRN</sequence>
<dbReference type="EMBL" id="AAXW01000002">
    <property type="protein sequence ID" value="EAZ93335.1"/>
    <property type="molecule type" value="Genomic_DNA"/>
</dbReference>
<dbReference type="Proteomes" id="UP000003781">
    <property type="component" value="Unassembled WGS sequence"/>
</dbReference>